<sequence>MASSFIANAHQVNFESVLAIPDNEQMLNMFRALEASGLRGFLGCQSVLYEQELEQFFDTALVQDGDITGAVSGKFFSISQSRFAEVFDLPTEGLVDFSEVPKNLVYDARSIFSKSGEPVSTYGKKKVMKYEYRLLNDILSKAITVKAGSLDAVTNERFLMMTAIQFGLKVNWSKILFSVLKETVDKTQKKAKGYAAQICVLLKSDPAITMGEAVPFPTSKVLSIKTVHTYIAMNQTIDARGQSDEPGMAPVAIVKRKSKSKKESESTVEAPVEVVTEVVSKKRPTVAGDEPVVPKKRSTVKSKAPPSKASLDMVNVAQEVVPLTIIEPTPAATAEKSPLPKHKSKKRKLVLPRDSDDETVEERVTVATIEDVDQQVLVETYQMGKNEAEQLEQTFDETNVEEIFFEDTAVEKSDNFEQWLDESYEKFVATETVDKAEGNKDIVGAKAPEKAVGRNQTDEELMSIDDLLMQISNNMMLSSQLCDLALANNSLQEWYRKEELLERSPTLPRTYQTTVGNDGNSPEKLTVNSTRVRRTEVDNQDNISLTNKLSDLESLRDFKEKEKLMLGWAEADSLEMAVRRRVYILAKYREMLLRKFLDSHRKCYTLDQPWTVTASQIIDLLSVAHSTSLEDLLEHQKEHGIIMDQPSSSQPFKDFADSSSAVLAQVYSLAKSTCWIRPMVLIDGVWMPIQGNDYWRIVAGYLFLDIVVISSVVDILEKLPTGFCRVIRQDRATKNFVGFFSDLDVQSELESSPEIDLVSSDGSTIYRSPSPQFDSFQEADSSGPNVQLALADYQSSLPATSTAPSVFLDALQTFISQRLDNQSQGIRKIDESQKDVLSRINTHDKGLRDTLRQKDETFRKLIQSARQDGRTLDDVQTLQFNEFRKGVLAHSASVTTDLMDVRKEVKEINVKVTSLDEQVAATRNDLLDFSAKAQETLNIITDHLSELVVYINRGGDKKRGKLVAEDLIRLRMIKVGLVEAVETEVVMAAGVEETEVDILRKDI</sequence>
<dbReference type="OrthoDB" id="1838786at2759"/>
<name>A0A2Z7ATK9_9LAMI</name>
<dbReference type="AlphaFoldDB" id="A0A2Z7ATK9"/>
<evidence type="ECO:0000313" key="3">
    <source>
        <dbReference type="Proteomes" id="UP000250235"/>
    </source>
</evidence>
<feature type="region of interest" description="Disordered" evidence="1">
    <location>
        <begin position="332"/>
        <end position="356"/>
    </location>
</feature>
<dbReference type="EMBL" id="KV011911">
    <property type="protein sequence ID" value="KZV25261.1"/>
    <property type="molecule type" value="Genomic_DNA"/>
</dbReference>
<dbReference type="Proteomes" id="UP000250235">
    <property type="component" value="Unassembled WGS sequence"/>
</dbReference>
<evidence type="ECO:0000256" key="1">
    <source>
        <dbReference type="SAM" id="MobiDB-lite"/>
    </source>
</evidence>
<organism evidence="2 3">
    <name type="scientific">Dorcoceras hygrometricum</name>
    <dbReference type="NCBI Taxonomy" id="472368"/>
    <lineage>
        <taxon>Eukaryota</taxon>
        <taxon>Viridiplantae</taxon>
        <taxon>Streptophyta</taxon>
        <taxon>Embryophyta</taxon>
        <taxon>Tracheophyta</taxon>
        <taxon>Spermatophyta</taxon>
        <taxon>Magnoliopsida</taxon>
        <taxon>eudicotyledons</taxon>
        <taxon>Gunneridae</taxon>
        <taxon>Pentapetalae</taxon>
        <taxon>asterids</taxon>
        <taxon>lamiids</taxon>
        <taxon>Lamiales</taxon>
        <taxon>Gesneriaceae</taxon>
        <taxon>Didymocarpoideae</taxon>
        <taxon>Trichosporeae</taxon>
        <taxon>Loxocarpinae</taxon>
        <taxon>Dorcoceras</taxon>
    </lineage>
</organism>
<proteinExistence type="predicted"/>
<evidence type="ECO:0000313" key="2">
    <source>
        <dbReference type="EMBL" id="KZV25261.1"/>
    </source>
</evidence>
<gene>
    <name evidence="2" type="ORF">F511_12497</name>
</gene>
<accession>A0A2Z7ATK9</accession>
<feature type="region of interest" description="Disordered" evidence="1">
    <location>
        <begin position="285"/>
        <end position="306"/>
    </location>
</feature>
<evidence type="ECO:0008006" key="4">
    <source>
        <dbReference type="Google" id="ProtNLM"/>
    </source>
</evidence>
<keyword evidence="3" id="KW-1185">Reference proteome</keyword>
<reference evidence="2 3" key="1">
    <citation type="journal article" date="2015" name="Proc. Natl. Acad. Sci. U.S.A.">
        <title>The resurrection genome of Boea hygrometrica: A blueprint for survival of dehydration.</title>
        <authorList>
            <person name="Xiao L."/>
            <person name="Yang G."/>
            <person name="Zhang L."/>
            <person name="Yang X."/>
            <person name="Zhao S."/>
            <person name="Ji Z."/>
            <person name="Zhou Q."/>
            <person name="Hu M."/>
            <person name="Wang Y."/>
            <person name="Chen M."/>
            <person name="Xu Y."/>
            <person name="Jin H."/>
            <person name="Xiao X."/>
            <person name="Hu G."/>
            <person name="Bao F."/>
            <person name="Hu Y."/>
            <person name="Wan P."/>
            <person name="Li L."/>
            <person name="Deng X."/>
            <person name="Kuang T."/>
            <person name="Xiang C."/>
            <person name="Zhu J.K."/>
            <person name="Oliver M.J."/>
            <person name="He Y."/>
        </authorList>
    </citation>
    <scope>NUCLEOTIDE SEQUENCE [LARGE SCALE GENOMIC DNA]</scope>
    <source>
        <strain evidence="3">cv. XS01</strain>
    </source>
</reference>
<protein>
    <recommendedName>
        <fullName evidence="4">Dystroglycan-like</fullName>
    </recommendedName>
</protein>
<feature type="compositionally biased region" description="Basic residues" evidence="1">
    <location>
        <begin position="339"/>
        <end position="350"/>
    </location>
</feature>